<dbReference type="AlphaFoldDB" id="A0A7Z0BUQ1"/>
<dbReference type="InterPro" id="IPR013430">
    <property type="entry name" value="Toxin_antidote_HigA"/>
</dbReference>
<dbReference type="SUPFAM" id="SSF47413">
    <property type="entry name" value="lambda repressor-like DNA-binding domains"/>
    <property type="match status" value="1"/>
</dbReference>
<dbReference type="PROSITE" id="PS50943">
    <property type="entry name" value="HTH_CROC1"/>
    <property type="match status" value="1"/>
</dbReference>
<accession>A0A7Z0BUQ1</accession>
<evidence type="ECO:0000259" key="2">
    <source>
        <dbReference type="PROSITE" id="PS50943"/>
    </source>
</evidence>
<name>A0A7Z0BUQ1_9SPHN</name>
<dbReference type="Pfam" id="PF01381">
    <property type="entry name" value="HTH_3"/>
    <property type="match status" value="1"/>
</dbReference>
<keyword evidence="4" id="KW-1185">Reference proteome</keyword>
<feature type="domain" description="HTH cro/C1-type" evidence="2">
    <location>
        <begin position="25"/>
        <end position="71"/>
    </location>
</feature>
<reference evidence="3 4" key="1">
    <citation type="submission" date="2020-07" db="EMBL/GenBank/DDBJ databases">
        <title>Genomic Encyclopedia of Type Strains, Phase IV (KMG-IV): sequencing the most valuable type-strain genomes for metagenomic binning, comparative biology and taxonomic classification.</title>
        <authorList>
            <person name="Goeker M."/>
        </authorList>
    </citation>
    <scope>NUCLEOTIDE SEQUENCE [LARGE SCALE GENOMIC DNA]</scope>
    <source>
        <strain evidence="3 4">DSM 29043</strain>
    </source>
</reference>
<gene>
    <name evidence="3" type="ORF">FHS75_000840</name>
</gene>
<evidence type="ECO:0000313" key="3">
    <source>
        <dbReference type="EMBL" id="NYH94535.1"/>
    </source>
</evidence>
<dbReference type="GO" id="GO:0003677">
    <property type="term" value="F:DNA binding"/>
    <property type="evidence" value="ECO:0007669"/>
    <property type="project" value="UniProtKB-KW"/>
</dbReference>
<dbReference type="PANTHER" id="PTHR36924">
    <property type="entry name" value="ANTITOXIN HIGA-1"/>
    <property type="match status" value="1"/>
</dbReference>
<dbReference type="InterPro" id="IPR010982">
    <property type="entry name" value="Lambda_DNA-bd_dom_sf"/>
</dbReference>
<dbReference type="EMBL" id="JACBZF010000001">
    <property type="protein sequence ID" value="NYH94535.1"/>
    <property type="molecule type" value="Genomic_DNA"/>
</dbReference>
<dbReference type="Gene3D" id="1.10.260.40">
    <property type="entry name" value="lambda repressor-like DNA-binding domains"/>
    <property type="match status" value="1"/>
</dbReference>
<sequence length="103" mass="11440">MLQVNPSLHCHAGVWLREEIVKPYGLSVSEAARRLGVARPTMSKLFNGNASLSAEMALRFEKAFGISADTLMRMQATYDMAQAREHADALAIERVPEPAEVRR</sequence>
<protein>
    <submittedName>
        <fullName evidence="3">Addiction module HigA family antidote</fullName>
    </submittedName>
</protein>
<keyword evidence="1" id="KW-0238">DNA-binding</keyword>
<dbReference type="CDD" id="cd00093">
    <property type="entry name" value="HTH_XRE"/>
    <property type="match status" value="1"/>
</dbReference>
<comment type="caution">
    <text evidence="3">The sequence shown here is derived from an EMBL/GenBank/DDBJ whole genome shotgun (WGS) entry which is preliminary data.</text>
</comment>
<dbReference type="InterPro" id="IPR001387">
    <property type="entry name" value="Cro/C1-type_HTH"/>
</dbReference>
<dbReference type="SMART" id="SM00530">
    <property type="entry name" value="HTH_XRE"/>
    <property type="match status" value="1"/>
</dbReference>
<evidence type="ECO:0000313" key="4">
    <source>
        <dbReference type="Proteomes" id="UP000522081"/>
    </source>
</evidence>
<evidence type="ECO:0000256" key="1">
    <source>
        <dbReference type="ARBA" id="ARBA00023125"/>
    </source>
</evidence>
<dbReference type="PANTHER" id="PTHR36924:SF1">
    <property type="entry name" value="ANTITOXIN HIGA-1"/>
    <property type="match status" value="1"/>
</dbReference>
<proteinExistence type="predicted"/>
<dbReference type="Proteomes" id="UP000522081">
    <property type="component" value="Unassembled WGS sequence"/>
</dbReference>
<organism evidence="3 4">
    <name type="scientific">Novosphingobium marinum</name>
    <dbReference type="NCBI Taxonomy" id="1514948"/>
    <lineage>
        <taxon>Bacteria</taxon>
        <taxon>Pseudomonadati</taxon>
        <taxon>Pseudomonadota</taxon>
        <taxon>Alphaproteobacteria</taxon>
        <taxon>Sphingomonadales</taxon>
        <taxon>Sphingomonadaceae</taxon>
        <taxon>Novosphingobium</taxon>
    </lineage>
</organism>
<dbReference type="NCBIfam" id="TIGR02607">
    <property type="entry name" value="antidote_HigA"/>
    <property type="match status" value="1"/>
</dbReference>